<proteinExistence type="predicted"/>
<keyword evidence="1" id="KW-0472">Membrane</keyword>
<comment type="caution">
    <text evidence="2">The sequence shown here is derived from an EMBL/GenBank/DDBJ whole genome shotgun (WGS) entry which is preliminary data.</text>
</comment>
<evidence type="ECO:0000256" key="1">
    <source>
        <dbReference type="SAM" id="Phobius"/>
    </source>
</evidence>
<feature type="non-terminal residue" evidence="2">
    <location>
        <position position="1"/>
    </location>
</feature>
<name>A0AAV5WSB9_9BILA</name>
<feature type="non-terminal residue" evidence="2">
    <location>
        <position position="513"/>
    </location>
</feature>
<dbReference type="Proteomes" id="UP001432322">
    <property type="component" value="Unassembled WGS sequence"/>
</dbReference>
<gene>
    <name evidence="2" type="ORF">PFISCL1PPCAC_25259</name>
</gene>
<keyword evidence="1" id="KW-0812">Transmembrane</keyword>
<sequence length="513" mass="57989">LLFTSLLPSFFILSFLRVIIDISLIIAFIIVSISVILFIKVVLSHYSQQHLRVFVQIVNVKVSVIVIVVEIIKVVVFFIVVVKEEAVHRLVHSLEETISTRSLQQVLVWVADIESLETQPAKGRTTLGTLHLVAPVVLLDVTLALGTLFAVLQHPLVVAEIGDHLLERSLSARSFDEIRTILFVLVILEQFELLVNLPSASIHSVVCLPTDSAEGERALITSTQLPVTGIDDYVFATIVPRTDCHVVHCSQCSLEKNRLVSLILVCSYRILHYFLCCNRRTSVCETLECTNSFRLEESDKVLLHASAAVHVSTGEEADAASARLVLVAHLTIMALPLECLQLYGDSRLDQSMQHRCAIDFVRDAVRRAVDAHMSLEVLASLLLHSECYGVQHWLIFVSRRRLQYHLLHTRTPKFAHPTAVDVNRGRDSWVLRRKREFECAVLECLHRTELHVNSDFSKDNHGFLQKRQVDANLERDRSVSRIIKIERAVEALEHAHEALQLFQLLGATRAHRR</sequence>
<keyword evidence="1" id="KW-1133">Transmembrane helix</keyword>
<accession>A0AAV5WSB9</accession>
<organism evidence="2 3">
    <name type="scientific">Pristionchus fissidentatus</name>
    <dbReference type="NCBI Taxonomy" id="1538716"/>
    <lineage>
        <taxon>Eukaryota</taxon>
        <taxon>Metazoa</taxon>
        <taxon>Ecdysozoa</taxon>
        <taxon>Nematoda</taxon>
        <taxon>Chromadorea</taxon>
        <taxon>Rhabditida</taxon>
        <taxon>Rhabditina</taxon>
        <taxon>Diplogasteromorpha</taxon>
        <taxon>Diplogasteroidea</taxon>
        <taxon>Neodiplogasteridae</taxon>
        <taxon>Pristionchus</taxon>
    </lineage>
</organism>
<keyword evidence="3" id="KW-1185">Reference proteome</keyword>
<reference evidence="2" key="1">
    <citation type="submission" date="2023-10" db="EMBL/GenBank/DDBJ databases">
        <title>Genome assembly of Pristionchus species.</title>
        <authorList>
            <person name="Yoshida K."/>
            <person name="Sommer R.J."/>
        </authorList>
    </citation>
    <scope>NUCLEOTIDE SEQUENCE</scope>
    <source>
        <strain evidence="2">RS5133</strain>
    </source>
</reference>
<feature type="transmembrane region" description="Helical" evidence="1">
    <location>
        <begin position="12"/>
        <end position="39"/>
    </location>
</feature>
<evidence type="ECO:0000313" key="3">
    <source>
        <dbReference type="Proteomes" id="UP001432322"/>
    </source>
</evidence>
<evidence type="ECO:0000313" key="2">
    <source>
        <dbReference type="EMBL" id="GMT33962.1"/>
    </source>
</evidence>
<dbReference type="AlphaFoldDB" id="A0AAV5WSB9"/>
<protein>
    <submittedName>
        <fullName evidence="2">Uncharacterized protein</fullName>
    </submittedName>
</protein>
<feature type="transmembrane region" description="Helical" evidence="1">
    <location>
        <begin position="60"/>
        <end position="82"/>
    </location>
</feature>
<dbReference type="EMBL" id="BTSY01000006">
    <property type="protein sequence ID" value="GMT33962.1"/>
    <property type="molecule type" value="Genomic_DNA"/>
</dbReference>